<reference evidence="11" key="1">
    <citation type="submission" date="2018-06" db="EMBL/GenBank/DDBJ databases">
        <authorList>
            <person name="Zhirakovskaya E."/>
        </authorList>
    </citation>
    <scope>NUCLEOTIDE SEQUENCE</scope>
</reference>
<dbReference type="PANTHER" id="PTHR43427">
    <property type="entry name" value="CHLORIDE CHANNEL PROTEIN CLC-E"/>
    <property type="match status" value="1"/>
</dbReference>
<dbReference type="EMBL" id="UOFV01000528">
    <property type="protein sequence ID" value="VAX05295.1"/>
    <property type="molecule type" value="Genomic_DNA"/>
</dbReference>
<dbReference type="Pfam" id="PF00654">
    <property type="entry name" value="Voltage_CLC"/>
    <property type="match status" value="1"/>
</dbReference>
<keyword evidence="9" id="KW-0407">Ion channel</keyword>
<feature type="transmembrane region" description="Helical" evidence="10">
    <location>
        <begin position="271"/>
        <end position="293"/>
    </location>
</feature>
<evidence type="ECO:0000256" key="5">
    <source>
        <dbReference type="ARBA" id="ARBA00023065"/>
    </source>
</evidence>
<dbReference type="InterPro" id="IPR014743">
    <property type="entry name" value="Cl-channel_core"/>
</dbReference>
<keyword evidence="2" id="KW-0813">Transport</keyword>
<feature type="transmembrane region" description="Helical" evidence="10">
    <location>
        <begin position="331"/>
        <end position="351"/>
    </location>
</feature>
<name>A0A3B1BGE3_9ZZZZ</name>
<evidence type="ECO:0000256" key="6">
    <source>
        <dbReference type="ARBA" id="ARBA00023136"/>
    </source>
</evidence>
<sequence length="570" mass="59829">MLKRFRTRLADVDALPQLAILGLLSGLLAGGVIILFRLTIEYIQAGFLPGGDTENYEALPATLRFLLPTAGGLLIGLIFHALNTAGGGSIQVGIVHVLERVAYHQSHLPLRNLVLQFVGATISLVSGHSVGREGPGVHLGAASSSLLGQSLHLPNNSIQTLVACGAAASIAASFNTPLAGVVFAMEVILLEYTIAGFTPVILAAVSATVLTRFVFGAEPAFSVPTLQLASLYELPYLLLMGLVIGALAAGFIVSLKWITEASSKIVIWQRMTLAGALTGLCALIVPEIMGVGYDTVNQAMLGQIGLGVLFMVVLFKMLATTIGLGMGLPGGLIGPTLVIGAAAGGMLGHFAEMLFPGQVASPGFYAMLGMGAMMGATLQAPLAALLAMLELTANPNIILPGMLAVVVSGIVSSHLFGRESIFLTLLKARGLDMRNDPVAQSLRRVGVASALDPSFVHAPRELSIAAAESLLEHQPLWIIINDDDDKDEKPVLLVAADLALFIKTQRETFDGKIDLLEIPAQRENVAGIPQQATLQEAQDLMNEKSVDVLCVNITPANNTLKNKKADIIGI</sequence>
<evidence type="ECO:0000256" key="3">
    <source>
        <dbReference type="ARBA" id="ARBA00022692"/>
    </source>
</evidence>
<proteinExistence type="predicted"/>
<feature type="transmembrane region" description="Helical" evidence="10">
    <location>
        <begin position="363"/>
        <end position="385"/>
    </location>
</feature>
<feature type="transmembrane region" description="Helical" evidence="10">
    <location>
        <begin position="20"/>
        <end position="40"/>
    </location>
</feature>
<dbReference type="InterPro" id="IPR001807">
    <property type="entry name" value="ClC"/>
</dbReference>
<feature type="transmembrane region" description="Helical" evidence="10">
    <location>
        <begin position="397"/>
        <end position="417"/>
    </location>
</feature>
<organism evidence="11">
    <name type="scientific">hydrothermal vent metagenome</name>
    <dbReference type="NCBI Taxonomy" id="652676"/>
    <lineage>
        <taxon>unclassified sequences</taxon>
        <taxon>metagenomes</taxon>
        <taxon>ecological metagenomes</taxon>
    </lineage>
</organism>
<feature type="transmembrane region" description="Helical" evidence="10">
    <location>
        <begin position="192"/>
        <end position="215"/>
    </location>
</feature>
<evidence type="ECO:0000313" key="11">
    <source>
        <dbReference type="EMBL" id="VAX05295.1"/>
    </source>
</evidence>
<dbReference type="Gene3D" id="1.10.3080.10">
    <property type="entry name" value="Clc chloride channel"/>
    <property type="match status" value="1"/>
</dbReference>
<feature type="transmembrane region" description="Helical" evidence="10">
    <location>
        <begin position="61"/>
        <end position="82"/>
    </location>
</feature>
<comment type="subcellular location">
    <subcellularLocation>
        <location evidence="1">Membrane</location>
        <topology evidence="1">Multi-pass membrane protein</topology>
    </subcellularLocation>
</comment>
<gene>
    <name evidence="11" type="ORF">MNBD_GAMMA19-1693</name>
</gene>
<feature type="non-terminal residue" evidence="11">
    <location>
        <position position="570"/>
    </location>
</feature>
<evidence type="ECO:0000256" key="8">
    <source>
        <dbReference type="ARBA" id="ARBA00023214"/>
    </source>
</evidence>
<dbReference type="PANTHER" id="PTHR43427:SF6">
    <property type="entry name" value="CHLORIDE CHANNEL PROTEIN CLC-E"/>
    <property type="match status" value="1"/>
</dbReference>
<feature type="transmembrane region" description="Helical" evidence="10">
    <location>
        <begin position="299"/>
        <end position="319"/>
    </location>
</feature>
<dbReference type="AlphaFoldDB" id="A0A3B1BGE3"/>
<dbReference type="GO" id="GO:0005254">
    <property type="term" value="F:chloride channel activity"/>
    <property type="evidence" value="ECO:0007669"/>
    <property type="project" value="UniProtKB-KW"/>
</dbReference>
<keyword evidence="8" id="KW-0868">Chloride</keyword>
<keyword evidence="5" id="KW-0406">Ion transport</keyword>
<keyword evidence="4 10" id="KW-1133">Transmembrane helix</keyword>
<evidence type="ECO:0000256" key="1">
    <source>
        <dbReference type="ARBA" id="ARBA00004141"/>
    </source>
</evidence>
<keyword evidence="3 10" id="KW-0812">Transmembrane</keyword>
<dbReference type="InterPro" id="IPR050368">
    <property type="entry name" value="ClC-type_chloride_channel"/>
</dbReference>
<dbReference type="GO" id="GO:0034707">
    <property type="term" value="C:chloride channel complex"/>
    <property type="evidence" value="ECO:0007669"/>
    <property type="project" value="UniProtKB-KW"/>
</dbReference>
<dbReference type="SUPFAM" id="SSF81340">
    <property type="entry name" value="Clc chloride channel"/>
    <property type="match status" value="1"/>
</dbReference>
<evidence type="ECO:0000256" key="2">
    <source>
        <dbReference type="ARBA" id="ARBA00022448"/>
    </source>
</evidence>
<feature type="transmembrane region" description="Helical" evidence="10">
    <location>
        <begin position="235"/>
        <end position="259"/>
    </location>
</feature>
<evidence type="ECO:0000256" key="9">
    <source>
        <dbReference type="ARBA" id="ARBA00023303"/>
    </source>
</evidence>
<dbReference type="PRINTS" id="PR00762">
    <property type="entry name" value="CLCHANNEL"/>
</dbReference>
<accession>A0A3B1BGE3</accession>
<protein>
    <submittedName>
        <fullName evidence="11">Chloride channel protein EriC</fullName>
    </submittedName>
</protein>
<evidence type="ECO:0000256" key="10">
    <source>
        <dbReference type="SAM" id="Phobius"/>
    </source>
</evidence>
<evidence type="ECO:0000256" key="7">
    <source>
        <dbReference type="ARBA" id="ARBA00023173"/>
    </source>
</evidence>
<keyword evidence="7" id="KW-0869">Chloride channel</keyword>
<keyword evidence="6 10" id="KW-0472">Membrane</keyword>
<evidence type="ECO:0000256" key="4">
    <source>
        <dbReference type="ARBA" id="ARBA00022989"/>
    </source>
</evidence>
<dbReference type="CDD" id="cd00400">
    <property type="entry name" value="Voltage_gated_ClC"/>
    <property type="match status" value="1"/>
</dbReference>